<evidence type="ECO:0000256" key="1">
    <source>
        <dbReference type="ARBA" id="ARBA00006847"/>
    </source>
</evidence>
<dbReference type="SUPFAM" id="SSF52540">
    <property type="entry name" value="P-loop containing nucleoside triphosphate hydrolases"/>
    <property type="match status" value="1"/>
</dbReference>
<dbReference type="PANTHER" id="PTHR47963:SF9">
    <property type="entry name" value="CRISPR-ASSOCIATED ENDONUCLEASE_HELICASE CAS3"/>
    <property type="match status" value="1"/>
</dbReference>
<dbReference type="eggNOG" id="COG1203">
    <property type="taxonomic scope" value="Bacteria"/>
</dbReference>
<dbReference type="SMART" id="SM00487">
    <property type="entry name" value="DEXDc"/>
    <property type="match status" value="1"/>
</dbReference>
<protein>
    <submittedName>
        <fullName evidence="11">CRISPR-associated helicase, Cas3 family</fullName>
    </submittedName>
</protein>
<dbReference type="HOGENOM" id="CLU_013924_2_0_7"/>
<dbReference type="GO" id="GO:0051607">
    <property type="term" value="P:defense response to virus"/>
    <property type="evidence" value="ECO:0007669"/>
    <property type="project" value="UniProtKB-KW"/>
</dbReference>
<name>I4CC90_DESTA</name>
<keyword evidence="3" id="KW-0540">Nuclease</keyword>
<dbReference type="InterPro" id="IPR027417">
    <property type="entry name" value="P-loop_NTPase"/>
</dbReference>
<comment type="similarity">
    <text evidence="1">In the N-terminal section; belongs to the CRISPR-associated nuclease Cas3-HD family.</text>
</comment>
<dbReference type="Gene3D" id="1.10.3210.30">
    <property type="match status" value="1"/>
</dbReference>
<dbReference type="InterPro" id="IPR038257">
    <property type="entry name" value="CRISPR-assoc_Cas3_HD_sf"/>
</dbReference>
<dbReference type="InterPro" id="IPR006474">
    <property type="entry name" value="Helicase_Cas3_CRISPR-ass_core"/>
</dbReference>
<dbReference type="Pfam" id="PF04851">
    <property type="entry name" value="ResIII"/>
    <property type="match status" value="1"/>
</dbReference>
<dbReference type="RefSeq" id="WP_014812293.1">
    <property type="nucleotide sequence ID" value="NC_018025.1"/>
</dbReference>
<keyword evidence="4" id="KW-0479">Metal-binding</keyword>
<dbReference type="Pfam" id="PF22590">
    <property type="entry name" value="Cas3-like_C_2"/>
    <property type="match status" value="1"/>
</dbReference>
<comment type="similarity">
    <text evidence="2">In the central section; belongs to the CRISPR-associated helicase Cas3 family.</text>
</comment>
<keyword evidence="7" id="KW-0347">Helicase</keyword>
<evidence type="ECO:0000256" key="3">
    <source>
        <dbReference type="ARBA" id="ARBA00022722"/>
    </source>
</evidence>
<dbReference type="NCBIfam" id="TIGR01587">
    <property type="entry name" value="cas3_core"/>
    <property type="match status" value="1"/>
</dbReference>
<keyword evidence="6" id="KW-0378">Hydrolase</keyword>
<dbReference type="Pfam" id="PF18019">
    <property type="entry name" value="Cas3_HD"/>
    <property type="match status" value="1"/>
</dbReference>
<evidence type="ECO:0000256" key="9">
    <source>
        <dbReference type="ARBA" id="ARBA00023118"/>
    </source>
</evidence>
<dbReference type="InterPro" id="IPR006935">
    <property type="entry name" value="Helicase/UvrB_N"/>
</dbReference>
<dbReference type="AlphaFoldDB" id="I4CC90"/>
<dbReference type="Proteomes" id="UP000006055">
    <property type="component" value="Chromosome"/>
</dbReference>
<dbReference type="GO" id="GO:0003677">
    <property type="term" value="F:DNA binding"/>
    <property type="evidence" value="ECO:0007669"/>
    <property type="project" value="InterPro"/>
</dbReference>
<evidence type="ECO:0000256" key="4">
    <source>
        <dbReference type="ARBA" id="ARBA00022723"/>
    </source>
</evidence>
<dbReference type="InterPro" id="IPR050547">
    <property type="entry name" value="DEAD_box_RNA_helicases"/>
</dbReference>
<evidence type="ECO:0000256" key="7">
    <source>
        <dbReference type="ARBA" id="ARBA00022806"/>
    </source>
</evidence>
<keyword evidence="9" id="KW-0051">Antiviral defense</keyword>
<dbReference type="PATRIC" id="fig|706587.4.peg.5156"/>
<dbReference type="STRING" id="706587.Desti_4553"/>
<evidence type="ECO:0000256" key="5">
    <source>
        <dbReference type="ARBA" id="ARBA00022741"/>
    </source>
</evidence>
<sequence>MGSEQSASYFRYWSKVARDADGNLKSFHLLPYHCLDVAAVGYVLMQRQISWMNAITRASPLSFTELQRVLLLFLIVHDFGKFSSRSFQSHVWEVFGLLQKCSSVVPHNAHRHDALGMALWEDELFSRIWERDWFTSGVEFLDALSYLQPISQASFGHHGHAVDIDKISIEEEFTRDDIEAAADFLESCAALLVRQPSVLPEDLGEMYDALKVQSWLLSGFIILCDWIGSNESLFPHCSQPMALDDYWQQACKLAEHAIKAAGILSVPQSEFNGMGQLFHNLADVTPSPLQAYVSECDLPAGPQLWIIEDITGSGKTEAAIMLAHRLMQQGSEGIFVALPTMATANAMYDRMAKAYRSLFSADGRPSLALAHGRRNLMDGFTSTILDFEGSLPTMIPDEGSEEPTEASAACARWIADNKKKAFLAHVGVGTIDQALIAVLPAKHHTLRLLGLSNKVLIVDEVHACDAYMAELLKALLQFHAAMGGSAILLSATIPKAMRKAFANAFLKGLNSEKRATEFSGSFPSVTRIGADEPSETAVAPRSDLRRSVVVKLVHNEASILKEIVDAAVSGACVCWVRNTVADAIKAYELLKGEASVDKDRLMLFHARYAMGHRLDREKVVLSNFGKESSPDQRQGAILIATQVVEQSLDLDFDFMVSDLAPIDLLIQRAGRIHRHHREFRGNLTRAVLWVFSPPLVESPASGWFADFFQDAAHVYEAHGHLWRTARLLQSKGGWTMPDDARDLIEGVYGEEGEEIPGGLMKKQNDAEGRRRAEGAQGRFNALQVTAGYERQFGSLFADAAAPTRLGEPSVTLRLAIRSGERILPLYEHHLHAWMLSEVQVRESLVAKSRATEKEKQQAAATMRDRGKWSELIILEQARDCLWTGKASDINGNPIELVYSIDSGLKVEKGGK</sequence>
<evidence type="ECO:0000256" key="6">
    <source>
        <dbReference type="ARBA" id="ARBA00022801"/>
    </source>
</evidence>
<evidence type="ECO:0000256" key="8">
    <source>
        <dbReference type="ARBA" id="ARBA00022840"/>
    </source>
</evidence>
<dbReference type="GO" id="GO:0003724">
    <property type="term" value="F:RNA helicase activity"/>
    <property type="evidence" value="ECO:0007669"/>
    <property type="project" value="TreeGrafter"/>
</dbReference>
<dbReference type="GO" id="GO:0005524">
    <property type="term" value="F:ATP binding"/>
    <property type="evidence" value="ECO:0007669"/>
    <property type="project" value="UniProtKB-KW"/>
</dbReference>
<dbReference type="InterPro" id="IPR006483">
    <property type="entry name" value="CRISPR-assoc_Cas3_HD"/>
</dbReference>
<keyword evidence="12" id="KW-1185">Reference proteome</keyword>
<dbReference type="NCBIfam" id="TIGR01596">
    <property type="entry name" value="cas3_HD"/>
    <property type="match status" value="1"/>
</dbReference>
<evidence type="ECO:0000313" key="12">
    <source>
        <dbReference type="Proteomes" id="UP000006055"/>
    </source>
</evidence>
<accession>I4CC90</accession>
<evidence type="ECO:0000256" key="2">
    <source>
        <dbReference type="ARBA" id="ARBA00009046"/>
    </source>
</evidence>
<dbReference type="InterPro" id="IPR014001">
    <property type="entry name" value="Helicase_ATP-bd"/>
</dbReference>
<dbReference type="CDD" id="cd09641">
    <property type="entry name" value="Cas3''_I"/>
    <property type="match status" value="1"/>
</dbReference>
<gene>
    <name evidence="11" type="ordered locus">Desti_4553</name>
</gene>
<keyword evidence="8" id="KW-0067">ATP-binding</keyword>
<dbReference type="GO" id="GO:0016787">
    <property type="term" value="F:hydrolase activity"/>
    <property type="evidence" value="ECO:0007669"/>
    <property type="project" value="UniProtKB-KW"/>
</dbReference>
<proteinExistence type="inferred from homology"/>
<dbReference type="GO" id="GO:0003723">
    <property type="term" value="F:RNA binding"/>
    <property type="evidence" value="ECO:0007669"/>
    <property type="project" value="TreeGrafter"/>
</dbReference>
<dbReference type="PANTHER" id="PTHR47963">
    <property type="entry name" value="DEAD-BOX ATP-DEPENDENT RNA HELICASE 47, MITOCHONDRIAL"/>
    <property type="match status" value="1"/>
</dbReference>
<dbReference type="GO" id="GO:0004518">
    <property type="term" value="F:nuclease activity"/>
    <property type="evidence" value="ECO:0007669"/>
    <property type="project" value="UniProtKB-KW"/>
</dbReference>
<dbReference type="EMBL" id="CP003360">
    <property type="protein sequence ID" value="AFM27181.1"/>
    <property type="molecule type" value="Genomic_DNA"/>
</dbReference>
<dbReference type="KEGG" id="dti:Desti_4553"/>
<reference evidence="12" key="1">
    <citation type="submission" date="2012-06" db="EMBL/GenBank/DDBJ databases">
        <title>Complete sequence of chromosome of Desulfomonile tiedjei DSM 6799.</title>
        <authorList>
            <person name="Lucas S."/>
            <person name="Copeland A."/>
            <person name="Lapidus A."/>
            <person name="Glavina del Rio T."/>
            <person name="Dalin E."/>
            <person name="Tice H."/>
            <person name="Bruce D."/>
            <person name="Goodwin L."/>
            <person name="Pitluck S."/>
            <person name="Peters L."/>
            <person name="Ovchinnikova G."/>
            <person name="Zeytun A."/>
            <person name="Lu M."/>
            <person name="Kyrpides N."/>
            <person name="Mavromatis K."/>
            <person name="Ivanova N."/>
            <person name="Brettin T."/>
            <person name="Detter J.C."/>
            <person name="Han C."/>
            <person name="Larimer F."/>
            <person name="Land M."/>
            <person name="Hauser L."/>
            <person name="Markowitz V."/>
            <person name="Cheng J.-F."/>
            <person name="Hugenholtz P."/>
            <person name="Woyke T."/>
            <person name="Wu D."/>
            <person name="Spring S."/>
            <person name="Schroeder M."/>
            <person name="Brambilla E."/>
            <person name="Klenk H.-P."/>
            <person name="Eisen J.A."/>
        </authorList>
    </citation>
    <scope>NUCLEOTIDE SEQUENCE [LARGE SCALE GENOMIC DNA]</scope>
    <source>
        <strain evidence="12">ATCC 49306 / DSM 6799 / DCB-1</strain>
    </source>
</reference>
<keyword evidence="5" id="KW-0547">Nucleotide-binding</keyword>
<dbReference type="Gene3D" id="3.40.50.300">
    <property type="entry name" value="P-loop containing nucleotide triphosphate hydrolases"/>
    <property type="match status" value="2"/>
</dbReference>
<feature type="domain" description="HD Cas3-type" evidence="10">
    <location>
        <begin position="23"/>
        <end position="227"/>
    </location>
</feature>
<evidence type="ECO:0000259" key="10">
    <source>
        <dbReference type="PROSITE" id="PS51643"/>
    </source>
</evidence>
<evidence type="ECO:0000313" key="11">
    <source>
        <dbReference type="EMBL" id="AFM27181.1"/>
    </source>
</evidence>
<dbReference type="GO" id="GO:0046872">
    <property type="term" value="F:metal ion binding"/>
    <property type="evidence" value="ECO:0007669"/>
    <property type="project" value="UniProtKB-KW"/>
</dbReference>
<dbReference type="PROSITE" id="PS51643">
    <property type="entry name" value="HD_CAS3"/>
    <property type="match status" value="1"/>
</dbReference>
<dbReference type="InterPro" id="IPR054712">
    <property type="entry name" value="Cas3-like_dom"/>
</dbReference>
<organism evidence="11 12">
    <name type="scientific">Desulfomonile tiedjei (strain ATCC 49306 / DSM 6799 / DCB-1)</name>
    <dbReference type="NCBI Taxonomy" id="706587"/>
    <lineage>
        <taxon>Bacteria</taxon>
        <taxon>Pseudomonadati</taxon>
        <taxon>Thermodesulfobacteriota</taxon>
        <taxon>Desulfomonilia</taxon>
        <taxon>Desulfomonilales</taxon>
        <taxon>Desulfomonilaceae</taxon>
        <taxon>Desulfomonile</taxon>
    </lineage>
</organism>